<comment type="subcellular location">
    <subcellularLocation>
        <location evidence="1 7">Cell membrane</location>
        <topology evidence="1 7">Multi-pass membrane protein</topology>
    </subcellularLocation>
</comment>
<dbReference type="SUPFAM" id="SSF161098">
    <property type="entry name" value="MetI-like"/>
    <property type="match status" value="1"/>
</dbReference>
<organism evidence="9 10">
    <name type="scientific">Kineosporia mesophila</name>
    <dbReference type="NCBI Taxonomy" id="566012"/>
    <lineage>
        <taxon>Bacteria</taxon>
        <taxon>Bacillati</taxon>
        <taxon>Actinomycetota</taxon>
        <taxon>Actinomycetes</taxon>
        <taxon>Kineosporiales</taxon>
        <taxon>Kineosporiaceae</taxon>
        <taxon>Kineosporia</taxon>
    </lineage>
</organism>
<dbReference type="EMBL" id="BAAAZO010000005">
    <property type="protein sequence ID" value="GAA3613757.1"/>
    <property type="molecule type" value="Genomic_DNA"/>
</dbReference>
<feature type="transmembrane region" description="Helical" evidence="7">
    <location>
        <begin position="233"/>
        <end position="259"/>
    </location>
</feature>
<keyword evidence="4 7" id="KW-0812">Transmembrane</keyword>
<dbReference type="CDD" id="cd06261">
    <property type="entry name" value="TM_PBP2"/>
    <property type="match status" value="1"/>
</dbReference>
<keyword evidence="3" id="KW-1003">Cell membrane</keyword>
<dbReference type="PANTHER" id="PTHR43163">
    <property type="entry name" value="DIPEPTIDE TRANSPORT SYSTEM PERMEASE PROTEIN DPPB-RELATED"/>
    <property type="match status" value="1"/>
</dbReference>
<evidence type="ECO:0000256" key="3">
    <source>
        <dbReference type="ARBA" id="ARBA00022475"/>
    </source>
</evidence>
<dbReference type="PANTHER" id="PTHR43163:SF6">
    <property type="entry name" value="DIPEPTIDE TRANSPORT SYSTEM PERMEASE PROTEIN DPPB-RELATED"/>
    <property type="match status" value="1"/>
</dbReference>
<protein>
    <submittedName>
        <fullName evidence="9">ABC transporter permease</fullName>
    </submittedName>
</protein>
<feature type="transmembrane region" description="Helical" evidence="7">
    <location>
        <begin position="140"/>
        <end position="159"/>
    </location>
</feature>
<dbReference type="Pfam" id="PF19300">
    <property type="entry name" value="BPD_transp_1_N"/>
    <property type="match status" value="1"/>
</dbReference>
<dbReference type="InterPro" id="IPR045621">
    <property type="entry name" value="BPD_transp_1_N"/>
</dbReference>
<evidence type="ECO:0000256" key="5">
    <source>
        <dbReference type="ARBA" id="ARBA00022989"/>
    </source>
</evidence>
<dbReference type="Proteomes" id="UP001501074">
    <property type="component" value="Unassembled WGS sequence"/>
</dbReference>
<evidence type="ECO:0000256" key="7">
    <source>
        <dbReference type="RuleBase" id="RU363032"/>
    </source>
</evidence>
<proteinExistence type="inferred from homology"/>
<name>A0ABP6ZMS9_9ACTN</name>
<keyword evidence="6 7" id="KW-0472">Membrane</keyword>
<dbReference type="Pfam" id="PF00528">
    <property type="entry name" value="BPD_transp_1"/>
    <property type="match status" value="1"/>
</dbReference>
<evidence type="ECO:0000256" key="1">
    <source>
        <dbReference type="ARBA" id="ARBA00004651"/>
    </source>
</evidence>
<comment type="caution">
    <text evidence="9">The sequence shown here is derived from an EMBL/GenBank/DDBJ whole genome shotgun (WGS) entry which is preliminary data.</text>
</comment>
<evidence type="ECO:0000256" key="2">
    <source>
        <dbReference type="ARBA" id="ARBA00022448"/>
    </source>
</evidence>
<evidence type="ECO:0000256" key="4">
    <source>
        <dbReference type="ARBA" id="ARBA00022692"/>
    </source>
</evidence>
<sequence>MTSGLQLLRGVARRLAGAVLLLWAAATLTFVGLRALPGSVESVVLGVHLNDPGLAEQVRSSLGLDRPFLVQYGDYLLGLLRGDFGRSYVLNADVTDVVGAQLLPTLGLAAASVVLAGALAWLIAVLSAGAGPGTERVLHVLELLAICLPTFWVGSLLQLGLSFHLQWFPSVGADGFSSLVLPMITLALPIAGLLSQYMREEIALTLRQPWVLTVRSRGASGFRLRSVHLMPHVAISTLTVAGNTLGLLIGGAVIVESVFGRPGLGRVALDAVTDSDAPVTVAVVLIITTAYVLITTAIDLAALIIDPRLRQEAHG</sequence>
<reference evidence="10" key="1">
    <citation type="journal article" date="2019" name="Int. J. Syst. Evol. Microbiol.">
        <title>The Global Catalogue of Microorganisms (GCM) 10K type strain sequencing project: providing services to taxonomists for standard genome sequencing and annotation.</title>
        <authorList>
            <consortium name="The Broad Institute Genomics Platform"/>
            <consortium name="The Broad Institute Genome Sequencing Center for Infectious Disease"/>
            <person name="Wu L."/>
            <person name="Ma J."/>
        </authorList>
    </citation>
    <scope>NUCLEOTIDE SEQUENCE [LARGE SCALE GENOMIC DNA]</scope>
    <source>
        <strain evidence="10">JCM 16902</strain>
    </source>
</reference>
<keyword evidence="5 7" id="KW-1133">Transmembrane helix</keyword>
<dbReference type="RefSeq" id="WP_231488611.1">
    <property type="nucleotide sequence ID" value="NZ_BAAAZO010000005.1"/>
</dbReference>
<dbReference type="InterPro" id="IPR000515">
    <property type="entry name" value="MetI-like"/>
</dbReference>
<feature type="transmembrane region" description="Helical" evidence="7">
    <location>
        <begin position="106"/>
        <end position="128"/>
    </location>
</feature>
<keyword evidence="2 7" id="KW-0813">Transport</keyword>
<dbReference type="PROSITE" id="PS50928">
    <property type="entry name" value="ABC_TM1"/>
    <property type="match status" value="1"/>
</dbReference>
<dbReference type="InterPro" id="IPR035906">
    <property type="entry name" value="MetI-like_sf"/>
</dbReference>
<dbReference type="Gene3D" id="1.10.3720.10">
    <property type="entry name" value="MetI-like"/>
    <property type="match status" value="1"/>
</dbReference>
<evidence type="ECO:0000313" key="9">
    <source>
        <dbReference type="EMBL" id="GAA3613757.1"/>
    </source>
</evidence>
<feature type="transmembrane region" description="Helical" evidence="7">
    <location>
        <begin position="179"/>
        <end position="198"/>
    </location>
</feature>
<feature type="domain" description="ABC transmembrane type-1" evidence="8">
    <location>
        <begin position="102"/>
        <end position="302"/>
    </location>
</feature>
<gene>
    <name evidence="9" type="ORF">GCM10022223_32430</name>
</gene>
<evidence type="ECO:0000259" key="8">
    <source>
        <dbReference type="PROSITE" id="PS50928"/>
    </source>
</evidence>
<evidence type="ECO:0000256" key="6">
    <source>
        <dbReference type="ARBA" id="ARBA00023136"/>
    </source>
</evidence>
<comment type="similarity">
    <text evidence="7">Belongs to the binding-protein-dependent transport system permease family.</text>
</comment>
<feature type="transmembrane region" description="Helical" evidence="7">
    <location>
        <begin position="279"/>
        <end position="305"/>
    </location>
</feature>
<keyword evidence="10" id="KW-1185">Reference proteome</keyword>
<accession>A0ABP6ZMS9</accession>
<evidence type="ECO:0000313" key="10">
    <source>
        <dbReference type="Proteomes" id="UP001501074"/>
    </source>
</evidence>